<gene>
    <name evidence="2" type="ORF">AXK60_02020</name>
</gene>
<organism evidence="2 3">
    <name type="scientific">Tsukamurella pseudospumae</name>
    <dbReference type="NCBI Taxonomy" id="239498"/>
    <lineage>
        <taxon>Bacteria</taxon>
        <taxon>Bacillati</taxon>
        <taxon>Actinomycetota</taxon>
        <taxon>Actinomycetes</taxon>
        <taxon>Mycobacteriales</taxon>
        <taxon>Tsukamurellaceae</taxon>
        <taxon>Tsukamurella</taxon>
    </lineage>
</organism>
<name>A0A138AW59_9ACTN</name>
<comment type="caution">
    <text evidence="2">The sequence shown here is derived from an EMBL/GenBank/DDBJ whole genome shotgun (WGS) entry which is preliminary data.</text>
</comment>
<reference evidence="3" key="1">
    <citation type="submission" date="2016-02" db="EMBL/GenBank/DDBJ databases">
        <authorList>
            <person name="Wen L."/>
            <person name="He K."/>
            <person name="Yang H."/>
        </authorList>
    </citation>
    <scope>NUCLEOTIDE SEQUENCE [LARGE SCALE GENOMIC DNA]</scope>
    <source>
        <strain evidence="3">JCM 15929</strain>
    </source>
</reference>
<feature type="compositionally biased region" description="Low complexity" evidence="1">
    <location>
        <begin position="70"/>
        <end position="82"/>
    </location>
</feature>
<protein>
    <submittedName>
        <fullName evidence="2">Uncharacterized protein</fullName>
    </submittedName>
</protein>
<evidence type="ECO:0000313" key="2">
    <source>
        <dbReference type="EMBL" id="KXP14688.1"/>
    </source>
</evidence>
<dbReference type="EMBL" id="LSRF01000001">
    <property type="protein sequence ID" value="KXP14688.1"/>
    <property type="molecule type" value="Genomic_DNA"/>
</dbReference>
<accession>A0A138AW59</accession>
<evidence type="ECO:0000313" key="3">
    <source>
        <dbReference type="Proteomes" id="UP000070258"/>
    </source>
</evidence>
<feature type="compositionally biased region" description="Low complexity" evidence="1">
    <location>
        <begin position="38"/>
        <end position="47"/>
    </location>
</feature>
<dbReference type="AlphaFoldDB" id="A0A138AW59"/>
<sequence>MDRRVKPVFEQALTAWEHGMSARDAGVQNKLPGDEQARQQQGRGTRQSPTSQGGGGDNVAGRRSARARGRVQSASTSGSGVAGVLRGFVGSWVSAFSTAYRELGDAYEQGKRR</sequence>
<evidence type="ECO:0000256" key="1">
    <source>
        <dbReference type="SAM" id="MobiDB-lite"/>
    </source>
</evidence>
<proteinExistence type="predicted"/>
<dbReference type="Proteomes" id="UP000070258">
    <property type="component" value="Unassembled WGS sequence"/>
</dbReference>
<feature type="region of interest" description="Disordered" evidence="1">
    <location>
        <begin position="16"/>
        <end position="82"/>
    </location>
</feature>